<feature type="binding site" description="axial binding residue" evidence="6">
    <location>
        <position position="445"/>
    </location>
    <ligand>
        <name>heme</name>
        <dbReference type="ChEBI" id="CHEBI:30413"/>
    </ligand>
    <ligandPart>
        <name>Fe</name>
        <dbReference type="ChEBI" id="CHEBI:18248"/>
    </ligandPart>
</feature>
<dbReference type="Proteomes" id="UP000038045">
    <property type="component" value="Unplaced"/>
</dbReference>
<evidence type="ECO:0000256" key="4">
    <source>
        <dbReference type="ARBA" id="ARBA00023004"/>
    </source>
</evidence>
<evidence type="ECO:0000256" key="3">
    <source>
        <dbReference type="ARBA" id="ARBA00022617"/>
    </source>
</evidence>
<dbReference type="Gene3D" id="1.10.630.10">
    <property type="entry name" value="Cytochrome P450"/>
    <property type="match status" value="1"/>
</dbReference>
<dbReference type="InterPro" id="IPR002401">
    <property type="entry name" value="Cyt_P450_E_grp-I"/>
</dbReference>
<dbReference type="PRINTS" id="PR00385">
    <property type="entry name" value="P450"/>
</dbReference>
<comment type="similarity">
    <text evidence="2 7">Belongs to the cytochrome P450 family.</text>
</comment>
<dbReference type="InterPro" id="IPR036396">
    <property type="entry name" value="Cyt_P450_sf"/>
</dbReference>
<evidence type="ECO:0000256" key="5">
    <source>
        <dbReference type="ARBA" id="ARBA00023033"/>
    </source>
</evidence>
<evidence type="ECO:0000256" key="2">
    <source>
        <dbReference type="ARBA" id="ARBA00010617"/>
    </source>
</evidence>
<comment type="cofactor">
    <cofactor evidence="1 6">
        <name>heme</name>
        <dbReference type="ChEBI" id="CHEBI:30413"/>
    </cofactor>
</comment>
<sequence length="500" mass="58909">MILLPIVFTLLTIFTVLNFYKLRTWWIERKRKHYLAEKIPGPKGLPILGNMLDAVGDPKRFISFLDKEDKIGFKNKDPFRRFWIGDTLLVHALSTEARKVIIDSSVEINKGTNYDFLIDWLGKGLLTSDGSKWKHRRRILTPTFHFNMLKKYFDVFNNEAKVLTEKFRKYAEVGEEVDVFDYIKRMALDIICETAMGVKIHAQDNPDQPYINAVKTFVELSVKYFRNMFFKITPIYYIFGEGFKRDKTLKVLKKFTSDIIRQKAEEFELNNGELKDNTFLSNLLQLKNENKWTDEDLREEVETFMFAGHDTTSSLMTFLLWALAQHQDIQERVIEEIYDVFGEEERNVTVEDLPKLIYSEMVIKEALRRYATVPYYNRCLTREIEVCGYLLPKGALFVFPLQHTNFNPEIFPDPYKFDPDRFLPENASKRSVYDFTPFSAGPRNCIGQKFAMHEIKTTLVWILRRFKLKSNKSEDFVKCIPQVIQTPLTKVPIIFEIRKN</sequence>
<keyword evidence="4 6" id="KW-0408">Iron</keyword>
<dbReference type="Pfam" id="PF00067">
    <property type="entry name" value="p450"/>
    <property type="match status" value="1"/>
</dbReference>
<keyword evidence="7" id="KW-0560">Oxidoreductase</keyword>
<evidence type="ECO:0000313" key="8">
    <source>
        <dbReference type="Proteomes" id="UP000038045"/>
    </source>
</evidence>
<dbReference type="SUPFAM" id="SSF48264">
    <property type="entry name" value="Cytochrome P450"/>
    <property type="match status" value="1"/>
</dbReference>
<organism evidence="8 9">
    <name type="scientific">Parastrongyloides trichosuri</name>
    <name type="common">Possum-specific nematode worm</name>
    <dbReference type="NCBI Taxonomy" id="131310"/>
    <lineage>
        <taxon>Eukaryota</taxon>
        <taxon>Metazoa</taxon>
        <taxon>Ecdysozoa</taxon>
        <taxon>Nematoda</taxon>
        <taxon>Chromadorea</taxon>
        <taxon>Rhabditida</taxon>
        <taxon>Tylenchina</taxon>
        <taxon>Panagrolaimomorpha</taxon>
        <taxon>Strongyloidoidea</taxon>
        <taxon>Strongyloididae</taxon>
        <taxon>Parastrongyloides</taxon>
    </lineage>
</organism>
<evidence type="ECO:0000256" key="6">
    <source>
        <dbReference type="PIRSR" id="PIRSR602401-1"/>
    </source>
</evidence>
<dbReference type="GO" id="GO:0004497">
    <property type="term" value="F:monooxygenase activity"/>
    <property type="evidence" value="ECO:0007669"/>
    <property type="project" value="UniProtKB-KW"/>
</dbReference>
<proteinExistence type="inferred from homology"/>
<keyword evidence="6 7" id="KW-0479">Metal-binding</keyword>
<protein>
    <submittedName>
        <fullName evidence="9">Cytochrome P450</fullName>
    </submittedName>
</protein>
<dbReference type="GO" id="GO:0020037">
    <property type="term" value="F:heme binding"/>
    <property type="evidence" value="ECO:0007669"/>
    <property type="project" value="InterPro"/>
</dbReference>
<dbReference type="GO" id="GO:0016705">
    <property type="term" value="F:oxidoreductase activity, acting on paired donors, with incorporation or reduction of molecular oxygen"/>
    <property type="evidence" value="ECO:0007669"/>
    <property type="project" value="InterPro"/>
</dbReference>
<name>A0A0N4Z405_PARTI</name>
<dbReference type="CDD" id="cd20628">
    <property type="entry name" value="CYP4"/>
    <property type="match status" value="1"/>
</dbReference>
<evidence type="ECO:0000256" key="1">
    <source>
        <dbReference type="ARBA" id="ARBA00001971"/>
    </source>
</evidence>
<dbReference type="STRING" id="131310.A0A0N4Z405"/>
<keyword evidence="3 6" id="KW-0349">Heme</keyword>
<dbReference type="PRINTS" id="PR00463">
    <property type="entry name" value="EP450I"/>
</dbReference>
<dbReference type="PANTHER" id="PTHR24291">
    <property type="entry name" value="CYTOCHROME P450 FAMILY 4"/>
    <property type="match status" value="1"/>
</dbReference>
<evidence type="ECO:0000313" key="9">
    <source>
        <dbReference type="WBParaSite" id="PTRK_0000172400.1"/>
    </source>
</evidence>
<reference evidence="9" key="1">
    <citation type="submission" date="2017-02" db="UniProtKB">
        <authorList>
            <consortium name="WormBaseParasite"/>
        </authorList>
    </citation>
    <scope>IDENTIFICATION</scope>
</reference>
<dbReference type="WBParaSite" id="PTRK_0000172400.1">
    <property type="protein sequence ID" value="PTRK_0000172400.1"/>
    <property type="gene ID" value="PTRK_0000172400"/>
</dbReference>
<dbReference type="PROSITE" id="PS00086">
    <property type="entry name" value="CYTOCHROME_P450"/>
    <property type="match status" value="1"/>
</dbReference>
<dbReference type="InterPro" id="IPR017972">
    <property type="entry name" value="Cyt_P450_CS"/>
</dbReference>
<accession>A0A0N4Z405</accession>
<keyword evidence="8" id="KW-1185">Reference proteome</keyword>
<dbReference type="PANTHER" id="PTHR24291:SF128">
    <property type="entry name" value="CYTOCHROME P450"/>
    <property type="match status" value="1"/>
</dbReference>
<keyword evidence="5 7" id="KW-0503">Monooxygenase</keyword>
<dbReference type="AlphaFoldDB" id="A0A0N4Z405"/>
<evidence type="ECO:0000256" key="7">
    <source>
        <dbReference type="RuleBase" id="RU000461"/>
    </source>
</evidence>
<dbReference type="InterPro" id="IPR050196">
    <property type="entry name" value="Cytochrome_P450_Monoox"/>
</dbReference>
<dbReference type="InterPro" id="IPR001128">
    <property type="entry name" value="Cyt_P450"/>
</dbReference>
<dbReference type="GO" id="GO:0005506">
    <property type="term" value="F:iron ion binding"/>
    <property type="evidence" value="ECO:0007669"/>
    <property type="project" value="InterPro"/>
</dbReference>